<comment type="subcellular location">
    <subcellularLocation>
        <location evidence="1">Nucleus</location>
    </subcellularLocation>
</comment>
<feature type="compositionally biased region" description="Polar residues" evidence="8">
    <location>
        <begin position="755"/>
        <end position="771"/>
    </location>
</feature>
<feature type="domain" description="C2H2-type" evidence="9">
    <location>
        <begin position="457"/>
        <end position="485"/>
    </location>
</feature>
<evidence type="ECO:0000256" key="8">
    <source>
        <dbReference type="SAM" id="MobiDB-lite"/>
    </source>
</evidence>
<dbReference type="AlphaFoldDB" id="A0AAV2Q7H4"/>
<dbReference type="GO" id="GO:0010468">
    <property type="term" value="P:regulation of gene expression"/>
    <property type="evidence" value="ECO:0007669"/>
    <property type="project" value="TreeGrafter"/>
</dbReference>
<evidence type="ECO:0000313" key="10">
    <source>
        <dbReference type="EMBL" id="CAL4074501.1"/>
    </source>
</evidence>
<evidence type="ECO:0000256" key="1">
    <source>
        <dbReference type="ARBA" id="ARBA00004123"/>
    </source>
</evidence>
<dbReference type="PROSITE" id="PS50157">
    <property type="entry name" value="ZINC_FINGER_C2H2_2"/>
    <property type="match status" value="7"/>
</dbReference>
<protein>
    <recommendedName>
        <fullName evidence="9">C2H2-type domain-containing protein</fullName>
    </recommendedName>
</protein>
<evidence type="ECO:0000256" key="7">
    <source>
        <dbReference type="PROSITE-ProRule" id="PRU00042"/>
    </source>
</evidence>
<dbReference type="PANTHER" id="PTHR16515">
    <property type="entry name" value="PR DOMAIN ZINC FINGER PROTEIN"/>
    <property type="match status" value="1"/>
</dbReference>
<feature type="domain" description="C2H2-type" evidence="9">
    <location>
        <begin position="546"/>
        <end position="573"/>
    </location>
</feature>
<proteinExistence type="predicted"/>
<evidence type="ECO:0000256" key="2">
    <source>
        <dbReference type="ARBA" id="ARBA00022723"/>
    </source>
</evidence>
<feature type="compositionally biased region" description="Polar residues" evidence="8">
    <location>
        <begin position="83"/>
        <end position="94"/>
    </location>
</feature>
<keyword evidence="3" id="KW-0677">Repeat</keyword>
<evidence type="ECO:0000256" key="6">
    <source>
        <dbReference type="ARBA" id="ARBA00023242"/>
    </source>
</evidence>
<gene>
    <name evidence="10" type="ORF">MNOR_LOCUS9519</name>
</gene>
<reference evidence="10 11" key="1">
    <citation type="submission" date="2024-05" db="EMBL/GenBank/DDBJ databases">
        <authorList>
            <person name="Wallberg A."/>
        </authorList>
    </citation>
    <scope>NUCLEOTIDE SEQUENCE [LARGE SCALE GENOMIC DNA]</scope>
</reference>
<dbReference type="FunFam" id="3.30.160.60:FF:000624">
    <property type="entry name" value="zinc finger protein 697"/>
    <property type="match status" value="1"/>
</dbReference>
<keyword evidence="6" id="KW-0539">Nucleus</keyword>
<dbReference type="FunFam" id="3.30.160.60:FF:000145">
    <property type="entry name" value="Zinc finger protein 574"/>
    <property type="match status" value="1"/>
</dbReference>
<organism evidence="10 11">
    <name type="scientific">Meganyctiphanes norvegica</name>
    <name type="common">Northern krill</name>
    <name type="synonym">Thysanopoda norvegica</name>
    <dbReference type="NCBI Taxonomy" id="48144"/>
    <lineage>
        <taxon>Eukaryota</taxon>
        <taxon>Metazoa</taxon>
        <taxon>Ecdysozoa</taxon>
        <taxon>Arthropoda</taxon>
        <taxon>Crustacea</taxon>
        <taxon>Multicrustacea</taxon>
        <taxon>Malacostraca</taxon>
        <taxon>Eumalacostraca</taxon>
        <taxon>Eucarida</taxon>
        <taxon>Euphausiacea</taxon>
        <taxon>Euphausiidae</taxon>
        <taxon>Meganyctiphanes</taxon>
    </lineage>
</organism>
<dbReference type="FunFam" id="3.30.160.60:FF:000446">
    <property type="entry name" value="Zinc finger protein"/>
    <property type="match status" value="1"/>
</dbReference>
<keyword evidence="4 7" id="KW-0863">Zinc-finger</keyword>
<keyword evidence="2" id="KW-0479">Metal-binding</keyword>
<dbReference type="InterPro" id="IPR050331">
    <property type="entry name" value="Zinc_finger"/>
</dbReference>
<feature type="domain" description="C2H2-type" evidence="9">
    <location>
        <begin position="428"/>
        <end position="456"/>
    </location>
</feature>
<sequence>MARSSFRSAKAQKCNNIQILLKRVIMQLQAEEGAVIHILSDSLVAVSIVRRGTSPVHHLSALADLIWRRAALFRVVPTTQGLSENIGSKSQPGNSLRVDGDSPTTDGGRQYDLLRAMSLKRPNAPASTPVNQSQNNCFCGRQPSCYLWLQDGELVNFMHVNAEVSTGKLTHVCKLILLADPNTKAKVHDVRNGFAGVDSGESTYGLHLVTRLHSRGRLLPQGENNDQLRQNITQEAQIPLWAKGSFHYSHNYGNSDAKAGRILMGIECLKIILDVARRRELCDQLAFNNELNTLRYINRLSVTHGCPTSSTHNVWERLWIYEEIAWPVHGDDDGMELNESNVEDDGGLPLYCCKTCNLACQTIQRFNVHTCRLPNDEDTINNLSNRILITNVLKLHKMRKFVCENCNLEYRTLKRISYHLPRCSPGPYRCNVCNLLAPTKKELNYHKKKSHRDEKCFNCEECGKSFQRRTSLQKHSVNWHESNNAVGPFKCELCPKKFIRRIYLTNHKIRMHGLDKKFLCQVCGNKFMNQNSLNAHMEVHNDVKKFQCSFCSKKFKRKEKLKYHERIHTGERPFLCQECGRGFVSKSKLDEHMSRHRGDRRYRCPHCTKTYAGAWDLKQHIRKIHDKLCDKVSATVVTSMNNPSASVLTQVNIVDPLAIATAASGLKEEDGGGTTVTILHKNTSQEVISGCSDNTVGPMGSPISVSPHLIDFEGFSEIDNYTIHQRSVSYSRDSNQTMVYGLETESDSLRVDGDSPTTDGGISSLNPLSQI</sequence>
<name>A0AAV2Q7H4_MEGNR</name>
<dbReference type="InterPro" id="IPR013087">
    <property type="entry name" value="Znf_C2H2_type"/>
</dbReference>
<dbReference type="PANTHER" id="PTHR16515:SF49">
    <property type="entry name" value="GASTRULA ZINC FINGER PROTEIN XLCGF49.1-LIKE-RELATED"/>
    <property type="match status" value="1"/>
</dbReference>
<feature type="domain" description="C2H2-type" evidence="9">
    <location>
        <begin position="489"/>
        <end position="517"/>
    </location>
</feature>
<feature type="domain" description="C2H2-type" evidence="9">
    <location>
        <begin position="602"/>
        <end position="625"/>
    </location>
</feature>
<feature type="non-terminal residue" evidence="10">
    <location>
        <position position="771"/>
    </location>
</feature>
<dbReference type="EMBL" id="CAXKWB010004624">
    <property type="protein sequence ID" value="CAL4074501.1"/>
    <property type="molecule type" value="Genomic_DNA"/>
</dbReference>
<feature type="region of interest" description="Disordered" evidence="8">
    <location>
        <begin position="83"/>
        <end position="107"/>
    </location>
</feature>
<dbReference type="SMART" id="SM00355">
    <property type="entry name" value="ZnF_C2H2"/>
    <property type="match status" value="7"/>
</dbReference>
<comment type="caution">
    <text evidence="10">The sequence shown here is derived from an EMBL/GenBank/DDBJ whole genome shotgun (WGS) entry which is preliminary data.</text>
</comment>
<evidence type="ECO:0000256" key="5">
    <source>
        <dbReference type="ARBA" id="ARBA00022833"/>
    </source>
</evidence>
<dbReference type="PROSITE" id="PS00028">
    <property type="entry name" value="ZINC_FINGER_C2H2_1"/>
    <property type="match status" value="6"/>
</dbReference>
<dbReference type="SUPFAM" id="SSF57667">
    <property type="entry name" value="beta-beta-alpha zinc fingers"/>
    <property type="match status" value="4"/>
</dbReference>
<feature type="domain" description="C2H2-type" evidence="9">
    <location>
        <begin position="518"/>
        <end position="545"/>
    </location>
</feature>
<dbReference type="GO" id="GO:0005634">
    <property type="term" value="C:nucleus"/>
    <property type="evidence" value="ECO:0007669"/>
    <property type="project" value="UniProtKB-SubCell"/>
</dbReference>
<keyword evidence="5" id="KW-0862">Zinc</keyword>
<dbReference type="Proteomes" id="UP001497623">
    <property type="component" value="Unassembled WGS sequence"/>
</dbReference>
<dbReference type="Pfam" id="PF00096">
    <property type="entry name" value="zf-C2H2"/>
    <property type="match status" value="6"/>
</dbReference>
<feature type="domain" description="C2H2-type" evidence="9">
    <location>
        <begin position="574"/>
        <end position="601"/>
    </location>
</feature>
<keyword evidence="11" id="KW-1185">Reference proteome</keyword>
<evidence type="ECO:0000256" key="4">
    <source>
        <dbReference type="ARBA" id="ARBA00022771"/>
    </source>
</evidence>
<dbReference type="Gene3D" id="3.30.160.60">
    <property type="entry name" value="Classic Zinc Finger"/>
    <property type="match status" value="6"/>
</dbReference>
<feature type="region of interest" description="Disordered" evidence="8">
    <location>
        <begin position="744"/>
        <end position="771"/>
    </location>
</feature>
<evidence type="ECO:0000256" key="3">
    <source>
        <dbReference type="ARBA" id="ARBA00022737"/>
    </source>
</evidence>
<dbReference type="InterPro" id="IPR036236">
    <property type="entry name" value="Znf_C2H2_sf"/>
</dbReference>
<evidence type="ECO:0000313" key="11">
    <source>
        <dbReference type="Proteomes" id="UP001497623"/>
    </source>
</evidence>
<accession>A0AAV2Q7H4</accession>
<dbReference type="GO" id="GO:0008270">
    <property type="term" value="F:zinc ion binding"/>
    <property type="evidence" value="ECO:0007669"/>
    <property type="project" value="UniProtKB-KW"/>
</dbReference>
<evidence type="ECO:0000259" key="9">
    <source>
        <dbReference type="PROSITE" id="PS50157"/>
    </source>
</evidence>